<evidence type="ECO:0000313" key="2">
    <source>
        <dbReference type="EMBL" id="PCK80349.1"/>
    </source>
</evidence>
<reference evidence="2 3" key="1">
    <citation type="submission" date="2017-09" db="EMBL/GenBank/DDBJ databases">
        <title>Comparative genomics of rhizobia isolated from Phaseolus vulgaris in China.</title>
        <authorList>
            <person name="Tong W."/>
        </authorList>
    </citation>
    <scope>NUCLEOTIDE SEQUENCE [LARGE SCALE GENOMIC DNA]</scope>
    <source>
        <strain evidence="2 3">L101</strain>
    </source>
</reference>
<proteinExistence type="predicted"/>
<dbReference type="InterPro" id="IPR036010">
    <property type="entry name" value="2Fe-2S_ferredoxin-like_sf"/>
</dbReference>
<protein>
    <submittedName>
        <fullName evidence="2">Sarcosine oxidase</fullName>
    </submittedName>
</protein>
<comment type="caution">
    <text evidence="2">The sequence shown here is derived from an EMBL/GenBank/DDBJ whole genome shotgun (WGS) entry which is preliminary data.</text>
</comment>
<dbReference type="Proteomes" id="UP000218807">
    <property type="component" value="Unassembled WGS sequence"/>
</dbReference>
<evidence type="ECO:0000313" key="3">
    <source>
        <dbReference type="Proteomes" id="UP000218807"/>
    </source>
</evidence>
<evidence type="ECO:0000256" key="1">
    <source>
        <dbReference type="ARBA" id="ARBA00023002"/>
    </source>
</evidence>
<dbReference type="GO" id="GO:0016491">
    <property type="term" value="F:oxidoreductase activity"/>
    <property type="evidence" value="ECO:0007669"/>
    <property type="project" value="UniProtKB-KW"/>
</dbReference>
<gene>
    <name evidence="2" type="ORF">CPT34_13875</name>
</gene>
<dbReference type="Gene3D" id="3.10.20.440">
    <property type="entry name" value="2Fe-2S iron-sulphur cluster binding domain, sarcosine oxidase, alpha subunit, N-terminal domain"/>
    <property type="match status" value="1"/>
</dbReference>
<sequence length="100" mass="10547">MFQRLPDRTESSVSFTFNGTRTTACSGDSVAAALLAAGHCITRRSPVSGAARAPYCMMGVCFECLVKIDGQANRQACLITVEEGMRVETQDGAAVVGQQA</sequence>
<name>A0A2A5KTG7_9HYPH</name>
<dbReference type="GO" id="GO:0051536">
    <property type="term" value="F:iron-sulfur cluster binding"/>
    <property type="evidence" value="ECO:0007669"/>
    <property type="project" value="InterPro"/>
</dbReference>
<dbReference type="Pfam" id="PF13510">
    <property type="entry name" value="Fer2_4"/>
    <property type="match status" value="1"/>
</dbReference>
<dbReference type="EMBL" id="NXDM01000012">
    <property type="protein sequence ID" value="PCK80349.1"/>
    <property type="molecule type" value="Genomic_DNA"/>
</dbReference>
<dbReference type="RefSeq" id="WP_077989051.1">
    <property type="nucleotide sequence ID" value="NZ_CP104154.1"/>
</dbReference>
<organism evidence="2 3">
    <name type="scientific">Rhizobium sophoriradicis</name>
    <dbReference type="NCBI Taxonomy" id="1535245"/>
    <lineage>
        <taxon>Bacteria</taxon>
        <taxon>Pseudomonadati</taxon>
        <taxon>Pseudomonadota</taxon>
        <taxon>Alphaproteobacteria</taxon>
        <taxon>Hyphomicrobiales</taxon>
        <taxon>Rhizobiaceae</taxon>
        <taxon>Rhizobium/Agrobacterium group</taxon>
        <taxon>Rhizobium</taxon>
    </lineage>
</organism>
<keyword evidence="1" id="KW-0560">Oxidoreductase</keyword>
<dbReference type="InterPro" id="IPR042204">
    <property type="entry name" value="2Fe-2S-bd_N"/>
</dbReference>
<dbReference type="SUPFAM" id="SSF54292">
    <property type="entry name" value="2Fe-2S ferredoxin-like"/>
    <property type="match status" value="1"/>
</dbReference>
<dbReference type="AlphaFoldDB" id="A0A2A5KTG7"/>
<accession>A0A2A5KTG7</accession>
<keyword evidence="3" id="KW-1185">Reference proteome</keyword>